<reference evidence="1" key="1">
    <citation type="submission" date="2018-02" db="EMBL/GenBank/DDBJ databases">
        <title>Rhizophora mucronata_Transcriptome.</title>
        <authorList>
            <person name="Meera S.P."/>
            <person name="Sreeshan A."/>
            <person name="Augustine A."/>
        </authorList>
    </citation>
    <scope>NUCLEOTIDE SEQUENCE</scope>
    <source>
        <tissue evidence="1">Leaf</tissue>
    </source>
</reference>
<sequence length="72" mass="8828">MSHCQLCWEFKKLVALQFGMKKFKLLRLSEEENIEFCEELSEQQEFLQEFRPLVVSWKITCYWEIISMKAYL</sequence>
<evidence type="ECO:0000313" key="1">
    <source>
        <dbReference type="EMBL" id="MBX72973.1"/>
    </source>
</evidence>
<protein>
    <submittedName>
        <fullName evidence="1">Uncharacterized protein</fullName>
    </submittedName>
</protein>
<name>A0A2P2R176_RHIMU</name>
<dbReference type="EMBL" id="GGEC01092489">
    <property type="protein sequence ID" value="MBX72973.1"/>
    <property type="molecule type" value="Transcribed_RNA"/>
</dbReference>
<organism evidence="1">
    <name type="scientific">Rhizophora mucronata</name>
    <name type="common">Asiatic mangrove</name>
    <dbReference type="NCBI Taxonomy" id="61149"/>
    <lineage>
        <taxon>Eukaryota</taxon>
        <taxon>Viridiplantae</taxon>
        <taxon>Streptophyta</taxon>
        <taxon>Embryophyta</taxon>
        <taxon>Tracheophyta</taxon>
        <taxon>Spermatophyta</taxon>
        <taxon>Magnoliopsida</taxon>
        <taxon>eudicotyledons</taxon>
        <taxon>Gunneridae</taxon>
        <taxon>Pentapetalae</taxon>
        <taxon>rosids</taxon>
        <taxon>fabids</taxon>
        <taxon>Malpighiales</taxon>
        <taxon>Rhizophoraceae</taxon>
        <taxon>Rhizophora</taxon>
    </lineage>
</organism>
<accession>A0A2P2R176</accession>
<proteinExistence type="predicted"/>
<dbReference type="AlphaFoldDB" id="A0A2P2R176"/>